<protein>
    <submittedName>
        <fullName evidence="1">Uncharacterized protein</fullName>
    </submittedName>
</protein>
<dbReference type="EMBL" id="KQ423525">
    <property type="protein sequence ID" value="KOF72705.1"/>
    <property type="molecule type" value="Genomic_DNA"/>
</dbReference>
<name>A0A0L8G809_OCTBM</name>
<evidence type="ECO:0000313" key="1">
    <source>
        <dbReference type="EMBL" id="KOF72705.1"/>
    </source>
</evidence>
<accession>A0A0L8G809</accession>
<proteinExistence type="predicted"/>
<sequence>MTTLTGSCTTVVSFISNSLYIISIIPITAASRETGIVWYNCVCRRIISDSR</sequence>
<dbReference type="AlphaFoldDB" id="A0A0L8G809"/>
<organism evidence="1">
    <name type="scientific">Octopus bimaculoides</name>
    <name type="common">California two-spotted octopus</name>
    <dbReference type="NCBI Taxonomy" id="37653"/>
    <lineage>
        <taxon>Eukaryota</taxon>
        <taxon>Metazoa</taxon>
        <taxon>Spiralia</taxon>
        <taxon>Lophotrochozoa</taxon>
        <taxon>Mollusca</taxon>
        <taxon>Cephalopoda</taxon>
        <taxon>Coleoidea</taxon>
        <taxon>Octopodiformes</taxon>
        <taxon>Octopoda</taxon>
        <taxon>Incirrata</taxon>
        <taxon>Octopodidae</taxon>
        <taxon>Octopus</taxon>
    </lineage>
</organism>
<gene>
    <name evidence="1" type="ORF">OCBIM_22039050mg</name>
</gene>
<reference evidence="1" key="1">
    <citation type="submission" date="2015-07" db="EMBL/GenBank/DDBJ databases">
        <title>MeaNS - Measles Nucleotide Surveillance Program.</title>
        <authorList>
            <person name="Tran T."/>
            <person name="Druce J."/>
        </authorList>
    </citation>
    <scope>NUCLEOTIDE SEQUENCE</scope>
    <source>
        <strain evidence="1">UCB-OBI-ISO-001</strain>
        <tissue evidence="1">Gonad</tissue>
    </source>
</reference>